<feature type="transmembrane region" description="Helical" evidence="1">
    <location>
        <begin position="12"/>
        <end position="33"/>
    </location>
</feature>
<gene>
    <name evidence="2" type="ORF">IQ247_03855</name>
</gene>
<dbReference type="EMBL" id="JADEWL010000008">
    <property type="protein sequence ID" value="MBE9211861.1"/>
    <property type="molecule type" value="Genomic_DNA"/>
</dbReference>
<organism evidence="2 3">
    <name type="scientific">Plectonema cf. radiosum LEGE 06105</name>
    <dbReference type="NCBI Taxonomy" id="945769"/>
    <lineage>
        <taxon>Bacteria</taxon>
        <taxon>Bacillati</taxon>
        <taxon>Cyanobacteriota</taxon>
        <taxon>Cyanophyceae</taxon>
        <taxon>Oscillatoriophycideae</taxon>
        <taxon>Oscillatoriales</taxon>
        <taxon>Microcoleaceae</taxon>
        <taxon>Plectonema</taxon>
    </lineage>
</organism>
<keyword evidence="3" id="KW-1185">Reference proteome</keyword>
<accession>A0A8J7JYZ9</accession>
<dbReference type="Proteomes" id="UP000620559">
    <property type="component" value="Unassembled WGS sequence"/>
</dbReference>
<evidence type="ECO:0000256" key="1">
    <source>
        <dbReference type="SAM" id="Phobius"/>
    </source>
</evidence>
<keyword evidence="1" id="KW-0472">Membrane</keyword>
<feature type="transmembrane region" description="Helical" evidence="1">
    <location>
        <begin position="39"/>
        <end position="56"/>
    </location>
</feature>
<feature type="transmembrane region" description="Helical" evidence="1">
    <location>
        <begin position="76"/>
        <end position="92"/>
    </location>
</feature>
<evidence type="ECO:0000313" key="2">
    <source>
        <dbReference type="EMBL" id="MBE9211861.1"/>
    </source>
</evidence>
<dbReference type="AlphaFoldDB" id="A0A8J7JYZ9"/>
<keyword evidence="1" id="KW-1133">Transmembrane helix</keyword>
<comment type="caution">
    <text evidence="2">The sequence shown here is derived from an EMBL/GenBank/DDBJ whole genome shotgun (WGS) entry which is preliminary data.</text>
</comment>
<dbReference type="RefSeq" id="WP_193917238.1">
    <property type="nucleotide sequence ID" value="NZ_JADEWL010000008.1"/>
</dbReference>
<reference evidence="2" key="1">
    <citation type="submission" date="2020-10" db="EMBL/GenBank/DDBJ databases">
        <authorList>
            <person name="Castelo-Branco R."/>
            <person name="Eusebio N."/>
            <person name="Adriana R."/>
            <person name="Vieira A."/>
            <person name="Brugerolle De Fraissinette N."/>
            <person name="Rezende De Castro R."/>
            <person name="Schneider M.P."/>
            <person name="Vasconcelos V."/>
            <person name="Leao P.N."/>
        </authorList>
    </citation>
    <scope>NUCLEOTIDE SEQUENCE</scope>
    <source>
        <strain evidence="2">LEGE 06105</strain>
    </source>
</reference>
<sequence>MANKNSGNFLPLSQGFLSQLIFGVFLTFVFYLYSREWNLSIFLGILGGLGLSLFTTSTKAGPNPETVASSDGIDAGLKYWLFFLLSLIILGYQPETSILLSGLAGLAAGFIFAWWGSKEPTVTKLSNQIQQDEDEVVPSGQRMNLQRSRKSTRRYRRRSGINIKFWER</sequence>
<evidence type="ECO:0000313" key="3">
    <source>
        <dbReference type="Proteomes" id="UP000620559"/>
    </source>
</evidence>
<protein>
    <submittedName>
        <fullName evidence="2">Uncharacterized protein</fullName>
    </submittedName>
</protein>
<feature type="transmembrane region" description="Helical" evidence="1">
    <location>
        <begin position="98"/>
        <end position="116"/>
    </location>
</feature>
<proteinExistence type="predicted"/>
<name>A0A8J7JYZ9_9CYAN</name>
<keyword evidence="1" id="KW-0812">Transmembrane</keyword>